<proteinExistence type="predicted"/>
<protein>
    <submittedName>
        <fullName evidence="1">Uncharacterized protein</fullName>
    </submittedName>
</protein>
<sequence length="61" mass="6841">SKQLFSGSCTDKKGSPRTTCFIDFRLHEVQVRCLRIIVALLNPKTCVFVNVKFVAVVVTNI</sequence>
<accession>A0A3N6QHL8</accession>
<name>A0A3N6QHL8_BRACR</name>
<gene>
    <name evidence="1" type="ORF">F2Q69_00034522</name>
</gene>
<organism evidence="1 2">
    <name type="scientific">Brassica cretica</name>
    <name type="common">Mustard</name>
    <dbReference type="NCBI Taxonomy" id="69181"/>
    <lineage>
        <taxon>Eukaryota</taxon>
        <taxon>Viridiplantae</taxon>
        <taxon>Streptophyta</taxon>
        <taxon>Embryophyta</taxon>
        <taxon>Tracheophyta</taxon>
        <taxon>Spermatophyta</taxon>
        <taxon>Magnoliopsida</taxon>
        <taxon>eudicotyledons</taxon>
        <taxon>Gunneridae</taxon>
        <taxon>Pentapetalae</taxon>
        <taxon>rosids</taxon>
        <taxon>malvids</taxon>
        <taxon>Brassicales</taxon>
        <taxon>Brassicaceae</taxon>
        <taxon>Brassiceae</taxon>
        <taxon>Brassica</taxon>
    </lineage>
</organism>
<dbReference type="Proteomes" id="UP000712600">
    <property type="component" value="Unassembled WGS sequence"/>
</dbReference>
<comment type="caution">
    <text evidence="1">The sequence shown here is derived from an EMBL/GenBank/DDBJ whole genome shotgun (WGS) entry which is preliminary data.</text>
</comment>
<dbReference type="AlphaFoldDB" id="A0A3N6QHL8"/>
<feature type="non-terminal residue" evidence="1">
    <location>
        <position position="1"/>
    </location>
</feature>
<reference evidence="1" key="1">
    <citation type="submission" date="2019-12" db="EMBL/GenBank/DDBJ databases">
        <title>Genome sequencing and annotation of Brassica cretica.</title>
        <authorList>
            <person name="Studholme D.J."/>
            <person name="Sarris P."/>
        </authorList>
    </citation>
    <scope>NUCLEOTIDE SEQUENCE</scope>
    <source>
        <strain evidence="1">PFS-109/04</strain>
        <tissue evidence="1">Leaf</tissue>
    </source>
</reference>
<evidence type="ECO:0000313" key="2">
    <source>
        <dbReference type="Proteomes" id="UP000712600"/>
    </source>
</evidence>
<dbReference type="EMBL" id="QGKX02000004">
    <property type="protein sequence ID" value="KAF3600930.1"/>
    <property type="molecule type" value="Genomic_DNA"/>
</dbReference>
<evidence type="ECO:0000313" key="1">
    <source>
        <dbReference type="EMBL" id="KAF3600930.1"/>
    </source>
</evidence>